<dbReference type="SMART" id="SM00204">
    <property type="entry name" value="TGFB"/>
    <property type="match status" value="1"/>
</dbReference>
<dbReference type="SUPFAM" id="SSF57501">
    <property type="entry name" value="Cystine-knot cytokines"/>
    <property type="match status" value="1"/>
</dbReference>
<sequence length="430" mass="48684">MANLLLNIMLSLMITVSSVAHGFLTNVINDVISEDTGDVRLFKEKDKVRDVKERALEKLQEVFGLPDLGEKRHHQVPPQFMTELYNNIADQSGSTRRRIPYNATVIRSFIERDNSLCHYFHFNISGLDVTESVLEAQLHLYRMKMQAYEMHPALFTSPSLIIRVYQVLDEQQLSRPDMHRLLSIHTVGAHSHGWEVSNVTEAVLDWITGRRPNRGILVTCNTIFEQSVEVRFARRNEHHNSKQPILVLFDDEAKIHGPTTAPITHPRPGNLNYYKYHNDPTNEEGDSSAERAAVRQRRSLPNVASANSNLNSSTADNPPHRANASGECSRLELFVDFEQIGWSSWIIAPKGYPAYYCKGHCNFPLGQSQRPTNHATVQSIVHELNLAPDVGKPCCVPTSLLNVPLLFYDDNDNVVLRMYEDMVADSCGCL</sequence>
<dbReference type="AlphaFoldDB" id="A0A2J7QV33"/>
<dbReference type="InterPro" id="IPR017948">
    <property type="entry name" value="TGFb_CS"/>
</dbReference>
<dbReference type="PROSITE" id="PS51362">
    <property type="entry name" value="TGF_BETA_2"/>
    <property type="match status" value="1"/>
</dbReference>
<organism evidence="12 13">
    <name type="scientific">Cryptotermes secundus</name>
    <dbReference type="NCBI Taxonomy" id="105785"/>
    <lineage>
        <taxon>Eukaryota</taxon>
        <taxon>Metazoa</taxon>
        <taxon>Ecdysozoa</taxon>
        <taxon>Arthropoda</taxon>
        <taxon>Hexapoda</taxon>
        <taxon>Insecta</taxon>
        <taxon>Pterygota</taxon>
        <taxon>Neoptera</taxon>
        <taxon>Polyneoptera</taxon>
        <taxon>Dictyoptera</taxon>
        <taxon>Blattodea</taxon>
        <taxon>Blattoidea</taxon>
        <taxon>Termitoidae</taxon>
        <taxon>Kalotermitidae</taxon>
        <taxon>Cryptotermitinae</taxon>
        <taxon>Cryptotermes</taxon>
    </lineage>
</organism>
<protein>
    <recommendedName>
        <fullName evidence="11">TGF-beta family profile domain-containing protein</fullName>
    </recommendedName>
</protein>
<evidence type="ECO:0000313" key="12">
    <source>
        <dbReference type="EMBL" id="PNF32442.1"/>
    </source>
</evidence>
<dbReference type="Pfam" id="PF00688">
    <property type="entry name" value="TGFb_propeptide"/>
    <property type="match status" value="1"/>
</dbReference>
<evidence type="ECO:0000256" key="3">
    <source>
        <dbReference type="ARBA" id="ARBA00022525"/>
    </source>
</evidence>
<evidence type="ECO:0000313" key="13">
    <source>
        <dbReference type="Proteomes" id="UP000235965"/>
    </source>
</evidence>
<dbReference type="OrthoDB" id="5987191at2759"/>
<feature type="region of interest" description="Disordered" evidence="9">
    <location>
        <begin position="258"/>
        <end position="323"/>
    </location>
</feature>
<keyword evidence="7" id="KW-0325">Glycoprotein</keyword>
<evidence type="ECO:0000256" key="1">
    <source>
        <dbReference type="ARBA" id="ARBA00004613"/>
    </source>
</evidence>
<evidence type="ECO:0000259" key="11">
    <source>
        <dbReference type="PROSITE" id="PS51362"/>
    </source>
</evidence>
<evidence type="ECO:0000256" key="4">
    <source>
        <dbReference type="ARBA" id="ARBA00022729"/>
    </source>
</evidence>
<dbReference type="GO" id="GO:0005125">
    <property type="term" value="F:cytokine activity"/>
    <property type="evidence" value="ECO:0007669"/>
    <property type="project" value="TreeGrafter"/>
</dbReference>
<comment type="caution">
    <text evidence="12">The sequence shown here is derived from an EMBL/GenBank/DDBJ whole genome shotgun (WGS) entry which is preliminary data.</text>
</comment>
<evidence type="ECO:0000256" key="9">
    <source>
        <dbReference type="SAM" id="MobiDB-lite"/>
    </source>
</evidence>
<evidence type="ECO:0000256" key="10">
    <source>
        <dbReference type="SAM" id="SignalP"/>
    </source>
</evidence>
<keyword evidence="6" id="KW-1015">Disulfide bond</keyword>
<proteinExistence type="inferred from homology"/>
<evidence type="ECO:0000256" key="6">
    <source>
        <dbReference type="ARBA" id="ARBA00023157"/>
    </source>
</evidence>
<dbReference type="PROSITE" id="PS00250">
    <property type="entry name" value="TGF_BETA_1"/>
    <property type="match status" value="1"/>
</dbReference>
<dbReference type="Proteomes" id="UP000235965">
    <property type="component" value="Unassembled WGS sequence"/>
</dbReference>
<dbReference type="InterPro" id="IPR001111">
    <property type="entry name" value="TGF-b_propeptide"/>
</dbReference>
<dbReference type="EMBL" id="NEVH01010479">
    <property type="protein sequence ID" value="PNF32442.1"/>
    <property type="molecule type" value="Genomic_DNA"/>
</dbReference>
<dbReference type="InParanoid" id="A0A2J7QV33"/>
<comment type="subcellular location">
    <subcellularLocation>
        <location evidence="1">Secreted</location>
    </subcellularLocation>
</comment>
<keyword evidence="4 10" id="KW-0732">Signal</keyword>
<dbReference type="InterPro" id="IPR001839">
    <property type="entry name" value="TGF-b_C"/>
</dbReference>
<dbReference type="InterPro" id="IPR015615">
    <property type="entry name" value="TGF-beta-rel"/>
</dbReference>
<evidence type="ECO:0000256" key="8">
    <source>
        <dbReference type="RuleBase" id="RU000354"/>
    </source>
</evidence>
<accession>A0A2J7QV33</accession>
<gene>
    <name evidence="12" type="ORF">B7P43_G04913</name>
</gene>
<keyword evidence="3" id="KW-0964">Secreted</keyword>
<reference evidence="12 13" key="1">
    <citation type="submission" date="2017-12" db="EMBL/GenBank/DDBJ databases">
        <title>Hemimetabolous genomes reveal molecular basis of termite eusociality.</title>
        <authorList>
            <person name="Harrison M.C."/>
            <person name="Jongepier E."/>
            <person name="Robertson H.M."/>
            <person name="Arning N."/>
            <person name="Bitard-Feildel T."/>
            <person name="Chao H."/>
            <person name="Childers C.P."/>
            <person name="Dinh H."/>
            <person name="Doddapaneni H."/>
            <person name="Dugan S."/>
            <person name="Gowin J."/>
            <person name="Greiner C."/>
            <person name="Han Y."/>
            <person name="Hu H."/>
            <person name="Hughes D.S.T."/>
            <person name="Huylmans A.-K."/>
            <person name="Kemena C."/>
            <person name="Kremer L.P.M."/>
            <person name="Lee S.L."/>
            <person name="Lopez-Ezquerra A."/>
            <person name="Mallet L."/>
            <person name="Monroy-Kuhn J.M."/>
            <person name="Moser A."/>
            <person name="Murali S.C."/>
            <person name="Muzny D.M."/>
            <person name="Otani S."/>
            <person name="Piulachs M.-D."/>
            <person name="Poelchau M."/>
            <person name="Qu J."/>
            <person name="Schaub F."/>
            <person name="Wada-Katsumata A."/>
            <person name="Worley K.C."/>
            <person name="Xie Q."/>
            <person name="Ylla G."/>
            <person name="Poulsen M."/>
            <person name="Gibbs R.A."/>
            <person name="Schal C."/>
            <person name="Richards S."/>
            <person name="Belles X."/>
            <person name="Korb J."/>
            <person name="Bornberg-Bauer E."/>
        </authorList>
    </citation>
    <scope>NUCLEOTIDE SEQUENCE [LARGE SCALE GENOMIC DNA]</scope>
    <source>
        <tissue evidence="12">Whole body</tissue>
    </source>
</reference>
<name>A0A2J7QV33_9NEOP</name>
<evidence type="ECO:0000256" key="5">
    <source>
        <dbReference type="ARBA" id="ARBA00023030"/>
    </source>
</evidence>
<dbReference type="STRING" id="105785.A0A2J7QV33"/>
<comment type="similarity">
    <text evidence="2 8">Belongs to the TGF-beta family.</text>
</comment>
<keyword evidence="5 8" id="KW-0339">Growth factor</keyword>
<dbReference type="GO" id="GO:0005615">
    <property type="term" value="C:extracellular space"/>
    <property type="evidence" value="ECO:0007669"/>
    <property type="project" value="TreeGrafter"/>
</dbReference>
<dbReference type="CDD" id="cd13765">
    <property type="entry name" value="TGF_beta_ADMP"/>
    <property type="match status" value="1"/>
</dbReference>
<feature type="chain" id="PRO_5014382844" description="TGF-beta family profile domain-containing protein" evidence="10">
    <location>
        <begin position="21"/>
        <end position="430"/>
    </location>
</feature>
<dbReference type="PANTHER" id="PTHR11848:SF308">
    <property type="entry name" value="BMP-LIKE PROTEIN UNC-129"/>
    <property type="match status" value="1"/>
</dbReference>
<feature type="compositionally biased region" description="Low complexity" evidence="9">
    <location>
        <begin position="299"/>
        <end position="317"/>
    </location>
</feature>
<feature type="domain" description="TGF-beta family profile" evidence="11">
    <location>
        <begin position="295"/>
        <end position="430"/>
    </location>
</feature>
<dbReference type="Pfam" id="PF00019">
    <property type="entry name" value="TGF_beta"/>
    <property type="match status" value="1"/>
</dbReference>
<feature type="signal peptide" evidence="10">
    <location>
        <begin position="1"/>
        <end position="20"/>
    </location>
</feature>
<keyword evidence="13" id="KW-1185">Reference proteome</keyword>
<evidence type="ECO:0000256" key="7">
    <source>
        <dbReference type="ARBA" id="ARBA00023180"/>
    </source>
</evidence>
<dbReference type="PANTHER" id="PTHR11848">
    <property type="entry name" value="TGF-BETA FAMILY"/>
    <property type="match status" value="1"/>
</dbReference>
<dbReference type="Gene3D" id="2.60.120.970">
    <property type="match status" value="1"/>
</dbReference>
<dbReference type="GO" id="GO:0008083">
    <property type="term" value="F:growth factor activity"/>
    <property type="evidence" value="ECO:0007669"/>
    <property type="project" value="UniProtKB-KW"/>
</dbReference>
<dbReference type="FunFam" id="2.10.90.10:FF:000001">
    <property type="entry name" value="Bone morphogenetic protein 4"/>
    <property type="match status" value="1"/>
</dbReference>
<dbReference type="InterPro" id="IPR029034">
    <property type="entry name" value="Cystine-knot_cytokine"/>
</dbReference>
<dbReference type="Gene3D" id="2.10.90.10">
    <property type="entry name" value="Cystine-knot cytokines"/>
    <property type="match status" value="1"/>
</dbReference>
<evidence type="ECO:0000256" key="2">
    <source>
        <dbReference type="ARBA" id="ARBA00006656"/>
    </source>
</evidence>